<keyword evidence="2" id="KW-1185">Reference proteome</keyword>
<dbReference type="Proteomes" id="UP000070076">
    <property type="component" value="Unassembled WGS sequence"/>
</dbReference>
<proteinExistence type="predicted"/>
<gene>
    <name evidence="1" type="ORF">AKJ48_04300</name>
</gene>
<dbReference type="EMBL" id="LHYB01000092">
    <property type="protein sequence ID" value="KXB03019.1"/>
    <property type="molecule type" value="Genomic_DNA"/>
</dbReference>
<comment type="caution">
    <text evidence="1">The sequence shown here is derived from an EMBL/GenBank/DDBJ whole genome shotgun (WGS) entry which is preliminary data.</text>
</comment>
<sequence length="65" mass="7546">MILLQRFSIVLQVDDPNYRTREVAELPVMGLVEPVMRRIDRTGARISVIQIEPNEQYYPQGGDEE</sequence>
<dbReference type="AlphaFoldDB" id="A0A133V9C2"/>
<name>A0A133V9C2_9EURY</name>
<protein>
    <submittedName>
        <fullName evidence="1">Uncharacterized protein</fullName>
    </submittedName>
</protein>
<evidence type="ECO:0000313" key="2">
    <source>
        <dbReference type="Proteomes" id="UP000070076"/>
    </source>
</evidence>
<organism evidence="1 2">
    <name type="scientific">candidate division MSBL1 archaeon SCGC-AAA261O19</name>
    <dbReference type="NCBI Taxonomy" id="1698277"/>
    <lineage>
        <taxon>Archaea</taxon>
        <taxon>Methanobacteriati</taxon>
        <taxon>Methanobacteriota</taxon>
        <taxon>candidate division MSBL1</taxon>
    </lineage>
</organism>
<reference evidence="1 2" key="1">
    <citation type="journal article" date="2016" name="Sci. Rep.">
        <title>Metabolic traits of an uncultured archaeal lineage -MSBL1- from brine pools of the Red Sea.</title>
        <authorList>
            <person name="Mwirichia R."/>
            <person name="Alam I."/>
            <person name="Rashid M."/>
            <person name="Vinu M."/>
            <person name="Ba-Alawi W."/>
            <person name="Anthony Kamau A."/>
            <person name="Kamanda Ngugi D."/>
            <person name="Goker M."/>
            <person name="Klenk H.P."/>
            <person name="Bajic V."/>
            <person name="Stingl U."/>
        </authorList>
    </citation>
    <scope>NUCLEOTIDE SEQUENCE [LARGE SCALE GENOMIC DNA]</scope>
    <source>
        <strain evidence="1">SCGC-AAA261O19</strain>
    </source>
</reference>
<evidence type="ECO:0000313" key="1">
    <source>
        <dbReference type="EMBL" id="KXB03019.1"/>
    </source>
</evidence>
<accession>A0A133V9C2</accession>